<evidence type="ECO:0000256" key="1">
    <source>
        <dbReference type="ARBA" id="ARBA00010142"/>
    </source>
</evidence>
<dbReference type="InterPro" id="IPR005225">
    <property type="entry name" value="Small_GTP-bd"/>
</dbReference>
<dbReference type="Gene3D" id="3.40.50.300">
    <property type="entry name" value="P-loop containing nucleotide triphosphate hydrolases"/>
    <property type="match status" value="1"/>
</dbReference>
<dbReference type="Pfam" id="PF00071">
    <property type="entry name" value="Ras"/>
    <property type="match status" value="1"/>
</dbReference>
<proteinExistence type="inferred from homology"/>
<dbReference type="GO" id="GO:0001667">
    <property type="term" value="P:ameboidal-type cell migration"/>
    <property type="evidence" value="ECO:0007669"/>
    <property type="project" value="UniProtKB-ARBA"/>
</dbReference>
<dbReference type="Proteomes" id="UP001497623">
    <property type="component" value="Unassembled WGS sequence"/>
</dbReference>
<dbReference type="PRINTS" id="PR00449">
    <property type="entry name" value="RASTRNSFRMNG"/>
</dbReference>
<keyword evidence="2" id="KW-0547">Nucleotide-binding</keyword>
<dbReference type="PROSITE" id="PS51421">
    <property type="entry name" value="RAS"/>
    <property type="match status" value="1"/>
</dbReference>
<accession>A0AAV2QRZ1</accession>
<dbReference type="NCBIfam" id="TIGR00231">
    <property type="entry name" value="small_GTP"/>
    <property type="match status" value="1"/>
</dbReference>
<evidence type="ECO:0000313" key="5">
    <source>
        <dbReference type="Proteomes" id="UP001497623"/>
    </source>
</evidence>
<reference evidence="4 5" key="1">
    <citation type="submission" date="2024-05" db="EMBL/GenBank/DDBJ databases">
        <authorList>
            <person name="Wallberg A."/>
        </authorList>
    </citation>
    <scope>NUCLEOTIDE SEQUENCE [LARGE SCALE GENOMIC DNA]</scope>
</reference>
<organism evidence="4 5">
    <name type="scientific">Meganyctiphanes norvegica</name>
    <name type="common">Northern krill</name>
    <name type="synonym">Thysanopoda norvegica</name>
    <dbReference type="NCBI Taxonomy" id="48144"/>
    <lineage>
        <taxon>Eukaryota</taxon>
        <taxon>Metazoa</taxon>
        <taxon>Ecdysozoa</taxon>
        <taxon>Arthropoda</taxon>
        <taxon>Crustacea</taxon>
        <taxon>Multicrustacea</taxon>
        <taxon>Malacostraca</taxon>
        <taxon>Eumalacostraca</taxon>
        <taxon>Eucarida</taxon>
        <taxon>Euphausiacea</taxon>
        <taxon>Euphausiidae</taxon>
        <taxon>Meganyctiphanes</taxon>
    </lineage>
</organism>
<dbReference type="FunFam" id="3.40.50.300:FF:001179">
    <property type="entry name" value="Rho family GTPase"/>
    <property type="match status" value="1"/>
</dbReference>
<evidence type="ECO:0000313" key="4">
    <source>
        <dbReference type="EMBL" id="CAL4092013.1"/>
    </source>
</evidence>
<keyword evidence="5" id="KW-1185">Reference proteome</keyword>
<gene>
    <name evidence="4" type="ORF">MNOR_LOCUS14494</name>
</gene>
<dbReference type="SMART" id="SM00174">
    <property type="entry name" value="RHO"/>
    <property type="match status" value="1"/>
</dbReference>
<dbReference type="SUPFAM" id="SSF52540">
    <property type="entry name" value="P-loop containing nucleoside triphosphate hydrolases"/>
    <property type="match status" value="1"/>
</dbReference>
<dbReference type="InterPro" id="IPR001806">
    <property type="entry name" value="Small_GTPase"/>
</dbReference>
<dbReference type="GO" id="GO:0003924">
    <property type="term" value="F:GTPase activity"/>
    <property type="evidence" value="ECO:0007669"/>
    <property type="project" value="InterPro"/>
</dbReference>
<dbReference type="GO" id="GO:0035006">
    <property type="term" value="P:melanization defense response"/>
    <property type="evidence" value="ECO:0007669"/>
    <property type="project" value="UniProtKB-ARBA"/>
</dbReference>
<keyword evidence="3" id="KW-0342">GTP-binding</keyword>
<dbReference type="InterPro" id="IPR003578">
    <property type="entry name" value="Small_GTPase_Rho"/>
</dbReference>
<dbReference type="GO" id="GO:0035099">
    <property type="term" value="P:hemocyte migration"/>
    <property type="evidence" value="ECO:0007669"/>
    <property type="project" value="UniProtKB-ARBA"/>
</dbReference>
<dbReference type="GO" id="GO:0007264">
    <property type="term" value="P:small GTPase-mediated signal transduction"/>
    <property type="evidence" value="ECO:0007669"/>
    <property type="project" value="InterPro"/>
</dbReference>
<dbReference type="AlphaFoldDB" id="A0AAV2QRZ1"/>
<dbReference type="EMBL" id="CAXKWB010008702">
    <property type="protein sequence ID" value="CAL4092013.1"/>
    <property type="molecule type" value="Genomic_DNA"/>
</dbReference>
<dbReference type="PROSITE" id="PS51419">
    <property type="entry name" value="RAB"/>
    <property type="match status" value="1"/>
</dbReference>
<name>A0AAV2QRZ1_MEGNR</name>
<protein>
    <submittedName>
        <fullName evidence="4">Uncharacterized protein</fullName>
    </submittedName>
</protein>
<dbReference type="GO" id="GO:0005525">
    <property type="term" value="F:GTP binding"/>
    <property type="evidence" value="ECO:0007669"/>
    <property type="project" value="UniProtKB-KW"/>
</dbReference>
<evidence type="ECO:0000256" key="3">
    <source>
        <dbReference type="ARBA" id="ARBA00023134"/>
    </source>
</evidence>
<dbReference type="SMART" id="SM00173">
    <property type="entry name" value="RAS"/>
    <property type="match status" value="1"/>
</dbReference>
<sequence length="200" mass="22408">PLQQIAPELMKAIYKQLVMVGDVYSGKKCLTLRFSHDQYIDNYQYVDNNVAAIEVDGKHMEFKLCWTAGSEEYDRLRPLSYPKTDVILLCFSIDSPESLEHIMEKWAPEVKLHCPNIPIILIGNKKDLRNDPNTISKLEKVNQAPVTPDEGQAMADLIGACAYLECSAKTNEGVSEVMETAAKAVVNLKTQRNQGSCKCI</sequence>
<comment type="caution">
    <text evidence="4">The sequence shown here is derived from an EMBL/GenBank/DDBJ whole genome shotgun (WGS) entry which is preliminary data.</text>
</comment>
<comment type="similarity">
    <text evidence="1">Belongs to the small GTPase superfamily. Rho family.</text>
</comment>
<dbReference type="GO" id="GO:0003006">
    <property type="term" value="P:developmental process involved in reproduction"/>
    <property type="evidence" value="ECO:0007669"/>
    <property type="project" value="UniProtKB-ARBA"/>
</dbReference>
<dbReference type="InterPro" id="IPR027417">
    <property type="entry name" value="P-loop_NTPase"/>
</dbReference>
<dbReference type="PANTHER" id="PTHR24072">
    <property type="entry name" value="RHO FAMILY GTPASE"/>
    <property type="match status" value="1"/>
</dbReference>
<dbReference type="SMART" id="SM00175">
    <property type="entry name" value="RAB"/>
    <property type="match status" value="1"/>
</dbReference>
<dbReference type="PROSITE" id="PS51420">
    <property type="entry name" value="RHO"/>
    <property type="match status" value="1"/>
</dbReference>
<evidence type="ECO:0000256" key="2">
    <source>
        <dbReference type="ARBA" id="ARBA00022741"/>
    </source>
</evidence>
<dbReference type="GO" id="GO:0022412">
    <property type="term" value="P:cellular process involved in reproduction in multicellular organism"/>
    <property type="evidence" value="ECO:0007669"/>
    <property type="project" value="UniProtKB-ARBA"/>
</dbReference>
<feature type="non-terminal residue" evidence="4">
    <location>
        <position position="1"/>
    </location>
</feature>